<dbReference type="Gene3D" id="1.10.10.10">
    <property type="entry name" value="Winged helix-like DNA-binding domain superfamily/Winged helix DNA-binding domain"/>
    <property type="match status" value="1"/>
</dbReference>
<dbReference type="InterPro" id="IPR036388">
    <property type="entry name" value="WH-like_DNA-bd_sf"/>
</dbReference>
<protein>
    <submittedName>
        <fullName evidence="6">Crp/Fnr family transcriptional regulator</fullName>
    </submittedName>
</protein>
<dbReference type="PROSITE" id="PS51063">
    <property type="entry name" value="HTH_CRP_2"/>
    <property type="match status" value="1"/>
</dbReference>
<dbReference type="PANTHER" id="PTHR24567:SF74">
    <property type="entry name" value="HTH-TYPE TRANSCRIPTIONAL REGULATOR ARCR"/>
    <property type="match status" value="1"/>
</dbReference>
<dbReference type="PROSITE" id="PS50042">
    <property type="entry name" value="CNMP_BINDING_3"/>
    <property type="match status" value="1"/>
</dbReference>
<evidence type="ECO:0000256" key="3">
    <source>
        <dbReference type="ARBA" id="ARBA00023163"/>
    </source>
</evidence>
<name>A0ABV4E0G9_9CLOT</name>
<evidence type="ECO:0000313" key="6">
    <source>
        <dbReference type="EMBL" id="MEY8764643.1"/>
    </source>
</evidence>
<evidence type="ECO:0000259" key="5">
    <source>
        <dbReference type="PROSITE" id="PS51063"/>
    </source>
</evidence>
<dbReference type="PRINTS" id="PR00034">
    <property type="entry name" value="HTHCRP"/>
</dbReference>
<dbReference type="RefSeq" id="WP_294181641.1">
    <property type="nucleotide sequence ID" value="NZ_JBGFFE010000025.1"/>
</dbReference>
<accession>A0ABV4E0G9</accession>
<dbReference type="InterPro" id="IPR050397">
    <property type="entry name" value="Env_Response_Regulators"/>
</dbReference>
<dbReference type="EMBL" id="JBGFFE010000025">
    <property type="protein sequence ID" value="MEY8764643.1"/>
    <property type="molecule type" value="Genomic_DNA"/>
</dbReference>
<evidence type="ECO:0000259" key="4">
    <source>
        <dbReference type="PROSITE" id="PS50042"/>
    </source>
</evidence>
<evidence type="ECO:0000256" key="1">
    <source>
        <dbReference type="ARBA" id="ARBA00023015"/>
    </source>
</evidence>
<keyword evidence="1" id="KW-0805">Transcription regulation</keyword>
<evidence type="ECO:0000256" key="2">
    <source>
        <dbReference type="ARBA" id="ARBA00023125"/>
    </source>
</evidence>
<organism evidence="6 7">
    <name type="scientific">Clostridium lapidicellarium</name>
    <dbReference type="NCBI Taxonomy" id="3240931"/>
    <lineage>
        <taxon>Bacteria</taxon>
        <taxon>Bacillati</taxon>
        <taxon>Bacillota</taxon>
        <taxon>Clostridia</taxon>
        <taxon>Eubacteriales</taxon>
        <taxon>Clostridiaceae</taxon>
        <taxon>Clostridium</taxon>
    </lineage>
</organism>
<feature type="domain" description="Cyclic nucleotide-binding" evidence="4">
    <location>
        <begin position="14"/>
        <end position="87"/>
    </location>
</feature>
<dbReference type="InterPro" id="IPR000595">
    <property type="entry name" value="cNMP-bd_dom"/>
</dbReference>
<keyword evidence="7" id="KW-1185">Reference proteome</keyword>
<dbReference type="Pfam" id="PF00027">
    <property type="entry name" value="cNMP_binding"/>
    <property type="match status" value="1"/>
</dbReference>
<dbReference type="Pfam" id="PF13545">
    <property type="entry name" value="HTH_Crp_2"/>
    <property type="match status" value="1"/>
</dbReference>
<gene>
    <name evidence="6" type="ORF">AB8S09_13545</name>
</gene>
<dbReference type="SMART" id="SM00100">
    <property type="entry name" value="cNMP"/>
    <property type="match status" value="1"/>
</dbReference>
<keyword evidence="2" id="KW-0238">DNA-binding</keyword>
<reference evidence="6 7" key="1">
    <citation type="submission" date="2024-08" db="EMBL/GenBank/DDBJ databases">
        <title>Clostridium lapicellarii sp. nov., and Clostridium renhuaiense sp. nov., two species isolated from the mud in a fermentation cellar used for producing sauce-flavour Chinese liquors.</title>
        <authorList>
            <person name="Yang F."/>
            <person name="Wang H."/>
            <person name="Chen L.Q."/>
            <person name="Zhou N."/>
            <person name="Lu J.J."/>
            <person name="Pu X.X."/>
            <person name="Wan B."/>
            <person name="Wang L."/>
            <person name="Liu S.J."/>
        </authorList>
    </citation>
    <scope>NUCLEOTIDE SEQUENCE [LARGE SCALE GENOMIC DNA]</scope>
    <source>
        <strain evidence="6 7">MT-113</strain>
    </source>
</reference>
<dbReference type="InterPro" id="IPR014710">
    <property type="entry name" value="RmlC-like_jellyroll"/>
</dbReference>
<evidence type="ECO:0000313" key="7">
    <source>
        <dbReference type="Proteomes" id="UP001565220"/>
    </source>
</evidence>
<comment type="caution">
    <text evidence="6">The sequence shown here is derived from an EMBL/GenBank/DDBJ whole genome shotgun (WGS) entry which is preliminary data.</text>
</comment>
<dbReference type="InterPro" id="IPR036390">
    <property type="entry name" value="WH_DNA-bd_sf"/>
</dbReference>
<dbReference type="SMART" id="SM00419">
    <property type="entry name" value="HTH_CRP"/>
    <property type="match status" value="1"/>
</dbReference>
<feature type="domain" description="HTH crp-type" evidence="5">
    <location>
        <begin position="147"/>
        <end position="220"/>
    </location>
</feature>
<dbReference type="Proteomes" id="UP001565220">
    <property type="component" value="Unassembled WGS sequence"/>
</dbReference>
<dbReference type="CDD" id="cd00038">
    <property type="entry name" value="CAP_ED"/>
    <property type="match status" value="1"/>
</dbReference>
<dbReference type="SUPFAM" id="SSF46785">
    <property type="entry name" value="Winged helix' DNA-binding domain"/>
    <property type="match status" value="1"/>
</dbReference>
<dbReference type="Gene3D" id="2.60.120.10">
    <property type="entry name" value="Jelly Rolls"/>
    <property type="match status" value="1"/>
</dbReference>
<dbReference type="InterPro" id="IPR012318">
    <property type="entry name" value="HTH_CRP"/>
</dbReference>
<dbReference type="PANTHER" id="PTHR24567">
    <property type="entry name" value="CRP FAMILY TRANSCRIPTIONAL REGULATORY PROTEIN"/>
    <property type="match status" value="1"/>
</dbReference>
<keyword evidence="3" id="KW-0804">Transcription</keyword>
<proteinExistence type="predicted"/>
<sequence>MIEIGNFDFNKLSMFKDMDESTLKLLKQKSFKEYVPKGKILFYERDRVDRIYFILNGKMTMYRMSEEGQKRIIYILNDGEFINEVTFENLPVSISCQAFEDSCILYFLKKDLMEIMSGDFDLTCVIMNSMAKKIRRLYRQLKNTVPLRMDKKLAAKLWKLSRDYGVKTEEGTLIDLNMSITYLADMLGSTRETVSRCMNGFKKKGMIIFQNRKIIVVDPKVLSLYFRGI</sequence>
<dbReference type="InterPro" id="IPR018490">
    <property type="entry name" value="cNMP-bd_dom_sf"/>
</dbReference>
<dbReference type="SUPFAM" id="SSF51206">
    <property type="entry name" value="cAMP-binding domain-like"/>
    <property type="match status" value="1"/>
</dbReference>